<dbReference type="PANTHER" id="PTHR43245:SF59">
    <property type="entry name" value="UDP-GLUCOSE EPIMERASE"/>
    <property type="match status" value="1"/>
</dbReference>
<reference evidence="2 3" key="1">
    <citation type="submission" date="2019-12" db="EMBL/GenBank/DDBJ databases">
        <title>Chitinophaga sp. strain ysch24 (GDMCC 1.1355), whole genome shotgun sequence.</title>
        <authorList>
            <person name="Zhang X."/>
        </authorList>
    </citation>
    <scope>NUCLEOTIDE SEQUENCE [LARGE SCALE GENOMIC DNA]</scope>
    <source>
        <strain evidence="3">ysch24</strain>
    </source>
</reference>
<evidence type="ECO:0000259" key="1">
    <source>
        <dbReference type="Pfam" id="PF01370"/>
    </source>
</evidence>
<dbReference type="EMBL" id="WRXN01000001">
    <property type="protein sequence ID" value="MVT07436.1"/>
    <property type="molecule type" value="Genomic_DNA"/>
</dbReference>
<dbReference type="SUPFAM" id="SSF51735">
    <property type="entry name" value="NAD(P)-binding Rossmann-fold domains"/>
    <property type="match status" value="1"/>
</dbReference>
<sequence length="300" mass="34145">MSQLKVLILGSSGFVGRNIQDVLQAGFSVYGTTRNVAYVNETTLFFDFEIRETWGNILALKPDFIINAAGYGVVKYQKEPERMKMVNYYLPYQLKEYLDINLPEFFWIQVGSAFEYDLGLEALNESSPAMPLTDYGISKQLFSQYLQLSGRRNYVILRPFAMFGPGEDESKIVPALVMAQRKQEVINLSSGEQKRDYFYVKDLAAFIAHIISGDLSIVAGEVINIGSSTAMSLRELAAGIKEYLPDFNSDYWNWGAVEQRENESKAFYNGSDKGIKLGFKQTLFSEACRETINYYYQKEI</sequence>
<accession>A0A7K1TZF2</accession>
<proteinExistence type="predicted"/>
<dbReference type="Gene3D" id="3.40.50.720">
    <property type="entry name" value="NAD(P)-binding Rossmann-like Domain"/>
    <property type="match status" value="1"/>
</dbReference>
<organism evidence="2 3">
    <name type="scientific">Chitinophaga tropicalis</name>
    <dbReference type="NCBI Taxonomy" id="2683588"/>
    <lineage>
        <taxon>Bacteria</taxon>
        <taxon>Pseudomonadati</taxon>
        <taxon>Bacteroidota</taxon>
        <taxon>Chitinophagia</taxon>
        <taxon>Chitinophagales</taxon>
        <taxon>Chitinophagaceae</taxon>
        <taxon>Chitinophaga</taxon>
    </lineage>
</organism>
<evidence type="ECO:0000313" key="3">
    <source>
        <dbReference type="Proteomes" id="UP000461730"/>
    </source>
</evidence>
<dbReference type="RefSeq" id="WP_157304827.1">
    <property type="nucleotide sequence ID" value="NZ_WRXN01000001.1"/>
</dbReference>
<dbReference type="Proteomes" id="UP000461730">
    <property type="component" value="Unassembled WGS sequence"/>
</dbReference>
<dbReference type="InterPro" id="IPR001509">
    <property type="entry name" value="Epimerase_deHydtase"/>
</dbReference>
<dbReference type="InterPro" id="IPR036291">
    <property type="entry name" value="NAD(P)-bd_dom_sf"/>
</dbReference>
<feature type="domain" description="NAD-dependent epimerase/dehydratase" evidence="1">
    <location>
        <begin position="6"/>
        <end position="226"/>
    </location>
</feature>
<comment type="caution">
    <text evidence="2">The sequence shown here is derived from an EMBL/GenBank/DDBJ whole genome shotgun (WGS) entry which is preliminary data.</text>
</comment>
<keyword evidence="3" id="KW-1185">Reference proteome</keyword>
<dbReference type="Pfam" id="PF01370">
    <property type="entry name" value="Epimerase"/>
    <property type="match status" value="1"/>
</dbReference>
<gene>
    <name evidence="2" type="ORF">GO493_04115</name>
</gene>
<name>A0A7K1TZF2_9BACT</name>
<dbReference type="PANTHER" id="PTHR43245">
    <property type="entry name" value="BIFUNCTIONAL POLYMYXIN RESISTANCE PROTEIN ARNA"/>
    <property type="match status" value="1"/>
</dbReference>
<protein>
    <submittedName>
        <fullName evidence="2">NAD-dependent epimerase/dehydratase family protein</fullName>
    </submittedName>
</protein>
<dbReference type="InterPro" id="IPR050177">
    <property type="entry name" value="Lipid_A_modif_metabolic_enz"/>
</dbReference>
<dbReference type="AlphaFoldDB" id="A0A7K1TZF2"/>
<dbReference type="CDD" id="cd08946">
    <property type="entry name" value="SDR_e"/>
    <property type="match status" value="1"/>
</dbReference>
<evidence type="ECO:0000313" key="2">
    <source>
        <dbReference type="EMBL" id="MVT07436.1"/>
    </source>
</evidence>